<sequence>MQFEGCDVREGSDACLGSAVVGLARVAVDTRHRCGVDDPAAHRLAGLGLLAPVRSSPATRGEGSLEMHIDHGIPLLLGHVREHAVAQDSCVVDDDMQVPEGLDRGVDEALGTLPVRHTLAVRDRLAAHALDLVDHLLGRGQIPARTVHIPAEIVHDDLCAVSSEAQGMFTPDAATGTGDDCNPTFTQTSHDTSPPGPRDPPLRTTGSGRRALQRDYSRRFPGVPGKPAGRRPGVSGRAIA</sequence>
<dbReference type="AlphaFoldDB" id="A0A6J7URU6"/>
<evidence type="ECO:0000313" key="2">
    <source>
        <dbReference type="EMBL" id="CAB5066697.1"/>
    </source>
</evidence>
<feature type="region of interest" description="Disordered" evidence="1">
    <location>
        <begin position="170"/>
        <end position="240"/>
    </location>
</feature>
<accession>A0A6J7URU6</accession>
<name>A0A6J7URU6_9ZZZZ</name>
<organism evidence="2">
    <name type="scientific">freshwater metagenome</name>
    <dbReference type="NCBI Taxonomy" id="449393"/>
    <lineage>
        <taxon>unclassified sequences</taxon>
        <taxon>metagenomes</taxon>
        <taxon>ecological metagenomes</taxon>
    </lineage>
</organism>
<dbReference type="EMBL" id="CAFBQP010000082">
    <property type="protein sequence ID" value="CAB5066697.1"/>
    <property type="molecule type" value="Genomic_DNA"/>
</dbReference>
<evidence type="ECO:0000256" key="1">
    <source>
        <dbReference type="SAM" id="MobiDB-lite"/>
    </source>
</evidence>
<feature type="compositionally biased region" description="Polar residues" evidence="1">
    <location>
        <begin position="183"/>
        <end position="192"/>
    </location>
</feature>
<protein>
    <submittedName>
        <fullName evidence="2">Unannotated protein</fullName>
    </submittedName>
</protein>
<reference evidence="2" key="1">
    <citation type="submission" date="2020-05" db="EMBL/GenBank/DDBJ databases">
        <authorList>
            <person name="Chiriac C."/>
            <person name="Salcher M."/>
            <person name="Ghai R."/>
            <person name="Kavagutti S V."/>
        </authorList>
    </citation>
    <scope>NUCLEOTIDE SEQUENCE</scope>
</reference>
<proteinExistence type="predicted"/>
<gene>
    <name evidence="2" type="ORF">UFOPK4306_01889</name>
</gene>